<accession>A0A2S1R9W0</accession>
<gene>
    <name evidence="6" type="ORF">A6035_13875</name>
</gene>
<dbReference type="Gene3D" id="3.20.20.30">
    <property type="entry name" value="Luciferase-like domain"/>
    <property type="match status" value="1"/>
</dbReference>
<protein>
    <recommendedName>
        <fullName evidence="5">Luciferase-like domain-containing protein</fullName>
    </recommendedName>
</protein>
<organism evidence="6 7">
    <name type="scientific">Dietzia lutea</name>
    <dbReference type="NCBI Taxonomy" id="546160"/>
    <lineage>
        <taxon>Bacteria</taxon>
        <taxon>Bacillati</taxon>
        <taxon>Actinomycetota</taxon>
        <taxon>Actinomycetes</taxon>
        <taxon>Mycobacteriales</taxon>
        <taxon>Dietziaceae</taxon>
        <taxon>Dietzia</taxon>
    </lineage>
</organism>
<name>A0A2S1R9W0_9ACTN</name>
<keyword evidence="4" id="KW-0503">Monooxygenase</keyword>
<dbReference type="InterPro" id="IPR011251">
    <property type="entry name" value="Luciferase-like_dom"/>
</dbReference>
<dbReference type="KEGG" id="dlu:A6035_13875"/>
<keyword evidence="1" id="KW-0285">Flavoprotein</keyword>
<feature type="domain" description="Luciferase-like" evidence="5">
    <location>
        <begin position="20"/>
        <end position="230"/>
    </location>
</feature>
<dbReference type="PANTHER" id="PTHR42847">
    <property type="entry name" value="ALKANESULFONATE MONOOXYGENASE"/>
    <property type="match status" value="1"/>
</dbReference>
<dbReference type="EMBL" id="CP015449">
    <property type="protein sequence ID" value="AWH93079.1"/>
    <property type="molecule type" value="Genomic_DNA"/>
</dbReference>
<dbReference type="Pfam" id="PF00296">
    <property type="entry name" value="Bac_luciferase"/>
    <property type="match status" value="1"/>
</dbReference>
<sequence length="299" mass="33260">MTPVGLSVPQLGPHVDRAVLKDFCQSAEALGYGGLWVQEHLFFPYEVASAYAGHKGRPVPEQYRSVLGATQTMAAMAAWTERPVIGSSILVAGYHRPVELAQSLATVDLLSDGRLVAGFSVGWSDEEHAQMDVDPRTRGRRCDELIDALEACWGPDPVEFHGQFFSIPRSDVDPKPVRSPRPPLLSGMLSPRGIERTIAKFDIWNPVGDPAQNRELVDEMNTRRPRGRDPLQVYQRLFLERPGGEDEPNGVDGVLRMVDRSREHRMDAVIIDASFWRGIDSPAAWARLPELLKDCVEAE</sequence>
<dbReference type="NCBIfam" id="TIGR03619">
    <property type="entry name" value="F420_Rv2161c"/>
    <property type="match status" value="1"/>
</dbReference>
<dbReference type="AlphaFoldDB" id="A0A2S1R9W0"/>
<evidence type="ECO:0000259" key="5">
    <source>
        <dbReference type="Pfam" id="PF00296"/>
    </source>
</evidence>
<dbReference type="PANTHER" id="PTHR42847:SF4">
    <property type="entry name" value="ALKANESULFONATE MONOOXYGENASE-RELATED"/>
    <property type="match status" value="1"/>
</dbReference>
<dbReference type="Proteomes" id="UP000244928">
    <property type="component" value="Chromosome"/>
</dbReference>
<dbReference type="InterPro" id="IPR036661">
    <property type="entry name" value="Luciferase-like_sf"/>
</dbReference>
<evidence type="ECO:0000256" key="2">
    <source>
        <dbReference type="ARBA" id="ARBA00022643"/>
    </source>
</evidence>
<dbReference type="InterPro" id="IPR050172">
    <property type="entry name" value="SsuD_RutA_monooxygenase"/>
</dbReference>
<reference evidence="6 7" key="1">
    <citation type="submission" date="2016-04" db="EMBL/GenBank/DDBJ databases">
        <title>Complete genome sequence of Dietzia lutea YIM 80766T, a strain isolated from desert soil in Egypt.</title>
        <authorList>
            <person name="Zhao J."/>
            <person name="Hu B."/>
            <person name="Geng S."/>
            <person name="Nie Y."/>
            <person name="Tang Y."/>
        </authorList>
    </citation>
    <scope>NUCLEOTIDE SEQUENCE [LARGE SCALE GENOMIC DNA]</scope>
    <source>
        <strain evidence="6 7">YIM 80766</strain>
    </source>
</reference>
<dbReference type="GO" id="GO:0046306">
    <property type="term" value="P:alkanesulfonate catabolic process"/>
    <property type="evidence" value="ECO:0007669"/>
    <property type="project" value="TreeGrafter"/>
</dbReference>
<evidence type="ECO:0000256" key="1">
    <source>
        <dbReference type="ARBA" id="ARBA00022630"/>
    </source>
</evidence>
<evidence type="ECO:0000313" key="6">
    <source>
        <dbReference type="EMBL" id="AWH93079.1"/>
    </source>
</evidence>
<keyword evidence="2" id="KW-0288">FMN</keyword>
<dbReference type="OrthoDB" id="3206024at2"/>
<dbReference type="SUPFAM" id="SSF51679">
    <property type="entry name" value="Bacterial luciferase-like"/>
    <property type="match status" value="1"/>
</dbReference>
<keyword evidence="3" id="KW-0560">Oxidoreductase</keyword>
<proteinExistence type="predicted"/>
<dbReference type="InterPro" id="IPR019921">
    <property type="entry name" value="Lucif-like_OxRdtase_Rv2161c"/>
</dbReference>
<evidence type="ECO:0000313" key="7">
    <source>
        <dbReference type="Proteomes" id="UP000244928"/>
    </source>
</evidence>
<evidence type="ECO:0000256" key="4">
    <source>
        <dbReference type="ARBA" id="ARBA00023033"/>
    </source>
</evidence>
<dbReference type="RefSeq" id="WP_108848376.1">
    <property type="nucleotide sequence ID" value="NZ_CP015449.1"/>
</dbReference>
<dbReference type="GO" id="GO:0008726">
    <property type="term" value="F:alkanesulfonate monooxygenase activity"/>
    <property type="evidence" value="ECO:0007669"/>
    <property type="project" value="TreeGrafter"/>
</dbReference>
<evidence type="ECO:0000256" key="3">
    <source>
        <dbReference type="ARBA" id="ARBA00023002"/>
    </source>
</evidence>
<keyword evidence="7" id="KW-1185">Reference proteome</keyword>